<dbReference type="Pfam" id="PF07690">
    <property type="entry name" value="MFS_1"/>
    <property type="match status" value="1"/>
</dbReference>
<keyword evidence="5 6" id="KW-0472">Membrane</keyword>
<evidence type="ECO:0000256" key="3">
    <source>
        <dbReference type="ARBA" id="ARBA00022692"/>
    </source>
</evidence>
<evidence type="ECO:0000256" key="4">
    <source>
        <dbReference type="ARBA" id="ARBA00022989"/>
    </source>
</evidence>
<keyword evidence="4 6" id="KW-1133">Transmembrane helix</keyword>
<evidence type="ECO:0000256" key="2">
    <source>
        <dbReference type="ARBA" id="ARBA00022448"/>
    </source>
</evidence>
<feature type="transmembrane region" description="Helical" evidence="6">
    <location>
        <begin position="179"/>
        <end position="202"/>
    </location>
</feature>
<comment type="caution">
    <text evidence="7">The sequence shown here is derived from an EMBL/GenBank/DDBJ whole genome shotgun (WGS) entry which is preliminary data.</text>
</comment>
<dbReference type="GO" id="GO:0030672">
    <property type="term" value="C:synaptic vesicle membrane"/>
    <property type="evidence" value="ECO:0007669"/>
    <property type="project" value="TreeGrafter"/>
</dbReference>
<evidence type="ECO:0000256" key="1">
    <source>
        <dbReference type="ARBA" id="ARBA00004141"/>
    </source>
</evidence>
<dbReference type="GO" id="GO:0005335">
    <property type="term" value="F:serotonin:sodium:chloride symporter activity"/>
    <property type="evidence" value="ECO:0007669"/>
    <property type="project" value="TreeGrafter"/>
</dbReference>
<dbReference type="InterPro" id="IPR036259">
    <property type="entry name" value="MFS_trans_sf"/>
</dbReference>
<evidence type="ECO:0000313" key="7">
    <source>
        <dbReference type="EMBL" id="KAK2572626.1"/>
    </source>
</evidence>
<feature type="transmembrane region" description="Helical" evidence="6">
    <location>
        <begin position="249"/>
        <end position="265"/>
    </location>
</feature>
<keyword evidence="3 6" id="KW-0812">Transmembrane</keyword>
<evidence type="ECO:0000256" key="5">
    <source>
        <dbReference type="ARBA" id="ARBA00023136"/>
    </source>
</evidence>
<sequence>MLENEAVEPLTRSCSIDEEGPAVPVQNIQEGISKKFILLITCLCALCDCLLLSVIVPIIPVYLNEDKPNARLQDSDAINSTRNSSFASGPSSAISDSSMDFKIGALFASKAFVQIVVNPFTGFLTERIGYNIPLFSGFCILFFSTLARAIQGFGSSFIIISSLAMLATAHPDDEERGTAIGIAMGTTALGVLAGPPFGGLFYSLAGKGLPFFILAGFIFITFVLVVIVRKPVIPRDAVKPSLKELLSDPYILIASGAICFCNMSFALLEPTLPIWLLETMHAKKWQIGIVDASMAPALAFLVDTRHASVYGSVFAIADFAASVGFAFGYCEDWLF</sequence>
<dbReference type="GO" id="GO:0015842">
    <property type="term" value="P:aminergic neurotransmitter loading into synaptic vesicle"/>
    <property type="evidence" value="ECO:0007669"/>
    <property type="project" value="TreeGrafter"/>
</dbReference>
<gene>
    <name evidence="7" type="ORF">P5673_002898</name>
</gene>
<dbReference type="PANTHER" id="PTHR23506:SF23">
    <property type="entry name" value="GH10249P"/>
    <property type="match status" value="1"/>
</dbReference>
<reference evidence="7" key="1">
    <citation type="journal article" date="2023" name="G3 (Bethesda)">
        <title>Whole genome assembly and annotation of the endangered Caribbean coral Acropora cervicornis.</title>
        <authorList>
            <person name="Selwyn J.D."/>
            <person name="Vollmer S.V."/>
        </authorList>
    </citation>
    <scope>NUCLEOTIDE SEQUENCE</scope>
    <source>
        <strain evidence="7">K2</strain>
    </source>
</reference>
<dbReference type="InterPro" id="IPR011701">
    <property type="entry name" value="MFS"/>
</dbReference>
<dbReference type="Gene3D" id="1.20.1250.20">
    <property type="entry name" value="MFS general substrate transporter like domains"/>
    <property type="match status" value="1"/>
</dbReference>
<comment type="subcellular location">
    <subcellularLocation>
        <location evidence="1">Membrane</location>
        <topology evidence="1">Multi-pass membrane protein</topology>
    </subcellularLocation>
</comment>
<keyword evidence="2" id="KW-0813">Transport</keyword>
<feature type="transmembrane region" description="Helical" evidence="6">
    <location>
        <begin position="134"/>
        <end position="167"/>
    </location>
</feature>
<dbReference type="AlphaFoldDB" id="A0AAD9VFK8"/>
<accession>A0AAD9VFK8</accession>
<feature type="transmembrane region" description="Helical" evidence="6">
    <location>
        <begin position="36"/>
        <end position="63"/>
    </location>
</feature>
<evidence type="ECO:0000313" key="8">
    <source>
        <dbReference type="Proteomes" id="UP001249851"/>
    </source>
</evidence>
<dbReference type="InterPro" id="IPR050930">
    <property type="entry name" value="MFS_Vesicular_Transporter"/>
</dbReference>
<evidence type="ECO:0000256" key="6">
    <source>
        <dbReference type="SAM" id="Phobius"/>
    </source>
</evidence>
<feature type="transmembrane region" description="Helical" evidence="6">
    <location>
        <begin position="309"/>
        <end position="329"/>
    </location>
</feature>
<dbReference type="SUPFAM" id="SSF103473">
    <property type="entry name" value="MFS general substrate transporter"/>
    <property type="match status" value="1"/>
</dbReference>
<feature type="transmembrane region" description="Helical" evidence="6">
    <location>
        <begin position="208"/>
        <end position="228"/>
    </location>
</feature>
<organism evidence="7 8">
    <name type="scientific">Acropora cervicornis</name>
    <name type="common">Staghorn coral</name>
    <dbReference type="NCBI Taxonomy" id="6130"/>
    <lineage>
        <taxon>Eukaryota</taxon>
        <taxon>Metazoa</taxon>
        <taxon>Cnidaria</taxon>
        <taxon>Anthozoa</taxon>
        <taxon>Hexacorallia</taxon>
        <taxon>Scleractinia</taxon>
        <taxon>Astrocoeniina</taxon>
        <taxon>Acroporidae</taxon>
        <taxon>Acropora</taxon>
    </lineage>
</organism>
<dbReference type="PANTHER" id="PTHR23506">
    <property type="entry name" value="GH10249P"/>
    <property type="match status" value="1"/>
</dbReference>
<dbReference type="EMBL" id="JARQWQ010000004">
    <property type="protein sequence ID" value="KAK2572626.1"/>
    <property type="molecule type" value="Genomic_DNA"/>
</dbReference>
<proteinExistence type="predicted"/>
<name>A0AAD9VFK8_ACRCE</name>
<protein>
    <submittedName>
        <fullName evidence="7">Synaptic vesicular amine transporter</fullName>
    </submittedName>
</protein>
<reference evidence="7" key="2">
    <citation type="journal article" date="2023" name="Science">
        <title>Genomic signatures of disease resistance in endangered staghorn corals.</title>
        <authorList>
            <person name="Vollmer S.V."/>
            <person name="Selwyn J.D."/>
            <person name="Despard B.A."/>
            <person name="Roesel C.L."/>
        </authorList>
    </citation>
    <scope>NUCLEOTIDE SEQUENCE</scope>
    <source>
        <strain evidence="7">K2</strain>
    </source>
</reference>
<keyword evidence="8" id="KW-1185">Reference proteome</keyword>
<dbReference type="Proteomes" id="UP001249851">
    <property type="component" value="Unassembled WGS sequence"/>
</dbReference>
<dbReference type="GO" id="GO:0043195">
    <property type="term" value="C:terminal bouton"/>
    <property type="evidence" value="ECO:0007669"/>
    <property type="project" value="TreeGrafter"/>
</dbReference>